<feature type="coiled-coil region" evidence="1">
    <location>
        <begin position="678"/>
        <end position="705"/>
    </location>
</feature>
<dbReference type="Proteomes" id="UP000054558">
    <property type="component" value="Unassembled WGS sequence"/>
</dbReference>
<dbReference type="PANTHER" id="PTHR33104:SF2">
    <property type="entry name" value="CXC3 LIKE CYSTEINE CLUSTER DOMAIN-CONTAINING PROTEIN"/>
    <property type="match status" value="1"/>
</dbReference>
<dbReference type="Pfam" id="PF18804">
    <property type="entry name" value="CxC3"/>
    <property type="match status" value="1"/>
</dbReference>
<keyword evidence="1" id="KW-0175">Coiled coil</keyword>
<organism evidence="4 5">
    <name type="scientific">Klebsormidium nitens</name>
    <name type="common">Green alga</name>
    <name type="synonym">Ulothrix nitens</name>
    <dbReference type="NCBI Taxonomy" id="105231"/>
    <lineage>
        <taxon>Eukaryota</taxon>
        <taxon>Viridiplantae</taxon>
        <taxon>Streptophyta</taxon>
        <taxon>Klebsormidiophyceae</taxon>
        <taxon>Klebsormidiales</taxon>
        <taxon>Klebsormidiaceae</taxon>
        <taxon>Klebsormidium</taxon>
    </lineage>
</organism>
<accession>A0A1Y1ISA9</accession>
<protein>
    <recommendedName>
        <fullName evidence="3">CxC3 like cysteine cluster domain-containing protein</fullName>
    </recommendedName>
</protein>
<dbReference type="OMA" id="YRYCERE"/>
<evidence type="ECO:0000256" key="1">
    <source>
        <dbReference type="SAM" id="Coils"/>
    </source>
</evidence>
<reference evidence="4 5" key="1">
    <citation type="journal article" date="2014" name="Nat. Commun.">
        <title>Klebsormidium flaccidum genome reveals primary factors for plant terrestrial adaptation.</title>
        <authorList>
            <person name="Hori K."/>
            <person name="Maruyama F."/>
            <person name="Fujisawa T."/>
            <person name="Togashi T."/>
            <person name="Yamamoto N."/>
            <person name="Seo M."/>
            <person name="Sato S."/>
            <person name="Yamada T."/>
            <person name="Mori H."/>
            <person name="Tajima N."/>
            <person name="Moriyama T."/>
            <person name="Ikeuchi M."/>
            <person name="Watanabe M."/>
            <person name="Wada H."/>
            <person name="Kobayashi K."/>
            <person name="Saito M."/>
            <person name="Masuda T."/>
            <person name="Sasaki-Sekimoto Y."/>
            <person name="Mashiguchi K."/>
            <person name="Awai K."/>
            <person name="Shimojima M."/>
            <person name="Masuda S."/>
            <person name="Iwai M."/>
            <person name="Nobusawa T."/>
            <person name="Narise T."/>
            <person name="Kondo S."/>
            <person name="Saito H."/>
            <person name="Sato R."/>
            <person name="Murakawa M."/>
            <person name="Ihara Y."/>
            <person name="Oshima-Yamada Y."/>
            <person name="Ohtaka K."/>
            <person name="Satoh M."/>
            <person name="Sonobe K."/>
            <person name="Ishii M."/>
            <person name="Ohtani R."/>
            <person name="Kanamori-Sato M."/>
            <person name="Honoki R."/>
            <person name="Miyazaki D."/>
            <person name="Mochizuki H."/>
            <person name="Umetsu J."/>
            <person name="Higashi K."/>
            <person name="Shibata D."/>
            <person name="Kamiya Y."/>
            <person name="Sato N."/>
            <person name="Nakamura Y."/>
            <person name="Tabata S."/>
            <person name="Ida S."/>
            <person name="Kurokawa K."/>
            <person name="Ohta H."/>
        </authorList>
    </citation>
    <scope>NUCLEOTIDE SEQUENCE [LARGE SCALE GENOMIC DNA]</scope>
    <source>
        <strain evidence="4 5">NIES-2285</strain>
    </source>
</reference>
<gene>
    <name evidence="4" type="ORF">KFL_008240080</name>
</gene>
<name>A0A1Y1ISA9_KLENI</name>
<feature type="compositionally biased region" description="Low complexity" evidence="2">
    <location>
        <begin position="16"/>
        <end position="29"/>
    </location>
</feature>
<dbReference type="PANTHER" id="PTHR33104">
    <property type="entry name" value="SI:DKEY-29D5.2"/>
    <property type="match status" value="1"/>
</dbReference>
<proteinExistence type="predicted"/>
<keyword evidence="5" id="KW-1185">Reference proteome</keyword>
<dbReference type="InterPro" id="IPR040564">
    <property type="entry name" value="CxC3-like"/>
</dbReference>
<evidence type="ECO:0000313" key="4">
    <source>
        <dbReference type="EMBL" id="GAQ91646.1"/>
    </source>
</evidence>
<feature type="region of interest" description="Disordered" evidence="2">
    <location>
        <begin position="1"/>
        <end position="167"/>
    </location>
</feature>
<dbReference type="OrthoDB" id="5985655at2759"/>
<feature type="compositionally biased region" description="Low complexity" evidence="2">
    <location>
        <begin position="57"/>
        <end position="81"/>
    </location>
</feature>
<dbReference type="InterPro" id="IPR040521">
    <property type="entry name" value="KDZ"/>
</dbReference>
<evidence type="ECO:0000256" key="2">
    <source>
        <dbReference type="SAM" id="MobiDB-lite"/>
    </source>
</evidence>
<evidence type="ECO:0000259" key="3">
    <source>
        <dbReference type="Pfam" id="PF18804"/>
    </source>
</evidence>
<dbReference type="EMBL" id="DF237773">
    <property type="protein sequence ID" value="GAQ91646.1"/>
    <property type="molecule type" value="Genomic_DNA"/>
</dbReference>
<feature type="domain" description="CxC3 like cysteine cluster" evidence="3">
    <location>
        <begin position="295"/>
        <end position="397"/>
    </location>
</feature>
<feature type="compositionally biased region" description="Acidic residues" evidence="2">
    <location>
        <begin position="1"/>
        <end position="11"/>
    </location>
</feature>
<sequence length="1051" mass="116769">MDSSESSEEQLSDLKSPAVSSSSAEQSPPTHLPSKRKHDDVPLQNEEESEDLQSRQSSGRTASRSISGSGAASSASERSASYDGRERVFADGVPVRSAAPRSARRRKAQSKSAPPAQDRSQTQRGGAGEERGGDQVGGRVDDQGGGNHRNDDGARCAGTAGGPGAASVPQWFEEEADEGEAERDWAVRTEREYRAYVEGRPSIAAELLRQEAIPMEGESACTSQGCQGVGILRCQECTGGRAICAECDESYHPYAHFHHRSILKAEGFWSPLSPTQAVVNGQLINVGKCFAQPPLRPCAHCKQTAWGPAQAVSEKWAVVTLEGRFDFQKAAFKCQTENCPCIQVQDGAEALQLGYWVGTVTKVVTLYSVAMLKHWDKTQEHMPGSGLSAFVKILEETGQELGRLGVRRPDVQCGTGEWKAARDTRSAIRGQAETGAVFCGCRHQVGMKAVNLVRTGERFGYTYFLDRHFIQGRHPRFFWQDIVCKYWPWREKALDQMGEGSESGSTKPALNIMHGKLHSWQPSLEAGGRMGPEQDPGRTWRCTSPTCQGRAERITKATLYWNEDKRARMAQSLARRMDQNETRTVEAAQELERLCQEMLEMSASQIPLQKFRDWKSEVQQVAREQLNRSSRAPSAAVKYFTLVTEVEAARELEAFRQSESFEDNLLCSDAVQQVRSLTAEVTRDLHVKEKKVKELERELFGQEAEPGVSEEARQRVLEASRTELAEDTISGLQVEIEALLHSLEKSKLRIASEADSAKMRASMRKKEGEVKKQVEAAVSRYNVVIQKGDPRKHRDPASASDLLAGAQLPWQFEGRPEELLVVGARRQKTVAFKRKVEVVEAFNYLQRLREETRLLAAEQRSVLAYYSDIVSDLSSRIEALNRLDGHSLEDNIGPEGESDRQENQLPRYWVSQDRLRNDRVVRSGCRALLSKARTAAVARLGEAKATFPFAPLETQTAGCTVPESPDPTSGIRLEEEFAQAHERLEVSELARFRALSDRLVGLGLSSFLHRLFRCALSVEQLPDLSRDVLRTVGYFSEQEIEDLLKTVSGGA</sequence>
<dbReference type="Pfam" id="PF18758">
    <property type="entry name" value="KDZ"/>
    <property type="match status" value="1"/>
</dbReference>
<evidence type="ECO:0000313" key="5">
    <source>
        <dbReference type="Proteomes" id="UP000054558"/>
    </source>
</evidence>
<dbReference type="AlphaFoldDB" id="A0A1Y1ISA9"/>
<feature type="region of interest" description="Disordered" evidence="2">
    <location>
        <begin position="527"/>
        <end position="546"/>
    </location>
</feature>